<dbReference type="RefSeq" id="WP_080065287.1">
    <property type="nucleotide sequence ID" value="NZ_MZGX01000019.1"/>
</dbReference>
<keyword evidence="3" id="KW-0732">Signal</keyword>
<evidence type="ECO:0000256" key="1">
    <source>
        <dbReference type="ARBA" id="ARBA00010742"/>
    </source>
</evidence>
<dbReference type="AlphaFoldDB" id="A0A1V4SJ67"/>
<dbReference type="SMART" id="SM00062">
    <property type="entry name" value="PBPb"/>
    <property type="match status" value="1"/>
</dbReference>
<feature type="chain" id="PRO_5039200220" evidence="3">
    <location>
        <begin position="20"/>
        <end position="360"/>
    </location>
</feature>
<feature type="signal peptide" evidence="3">
    <location>
        <begin position="1"/>
        <end position="19"/>
    </location>
</feature>
<dbReference type="Pfam" id="PF09084">
    <property type="entry name" value="NMT1"/>
    <property type="match status" value="1"/>
</dbReference>
<reference evidence="5 6" key="1">
    <citation type="submission" date="2017-03" db="EMBL/GenBank/DDBJ databases">
        <title>Genome sequence of Clostridium hungatei DSM 14427.</title>
        <authorList>
            <person name="Poehlein A."/>
            <person name="Daniel R."/>
        </authorList>
    </citation>
    <scope>NUCLEOTIDE SEQUENCE [LARGE SCALE GENOMIC DNA]</scope>
    <source>
        <strain evidence="5 6">DSM 14427</strain>
    </source>
</reference>
<proteinExistence type="inferred from homology"/>
<dbReference type="PROSITE" id="PS51257">
    <property type="entry name" value="PROKAR_LIPOPROTEIN"/>
    <property type="match status" value="1"/>
</dbReference>
<feature type="domain" description="Solute-binding protein family 3/N-terminal" evidence="4">
    <location>
        <begin position="70"/>
        <end position="295"/>
    </location>
</feature>
<organism evidence="5 6">
    <name type="scientific">Ruminiclostridium hungatei</name>
    <name type="common">Clostridium hungatei</name>
    <dbReference type="NCBI Taxonomy" id="48256"/>
    <lineage>
        <taxon>Bacteria</taxon>
        <taxon>Bacillati</taxon>
        <taxon>Bacillota</taxon>
        <taxon>Clostridia</taxon>
        <taxon>Eubacteriales</taxon>
        <taxon>Oscillospiraceae</taxon>
        <taxon>Ruminiclostridium</taxon>
    </lineage>
</organism>
<evidence type="ECO:0000313" key="5">
    <source>
        <dbReference type="EMBL" id="OPX43287.1"/>
    </source>
</evidence>
<dbReference type="STRING" id="48256.CLHUN_28350"/>
<evidence type="ECO:0000313" key="6">
    <source>
        <dbReference type="Proteomes" id="UP000191554"/>
    </source>
</evidence>
<dbReference type="SUPFAM" id="SSF53850">
    <property type="entry name" value="Periplasmic binding protein-like II"/>
    <property type="match status" value="1"/>
</dbReference>
<comment type="caution">
    <text evidence="5">The sequence shown here is derived from an EMBL/GenBank/DDBJ whole genome shotgun (WGS) entry which is preliminary data.</text>
</comment>
<evidence type="ECO:0000256" key="2">
    <source>
        <dbReference type="SAM" id="MobiDB-lite"/>
    </source>
</evidence>
<feature type="compositionally biased region" description="Polar residues" evidence="2">
    <location>
        <begin position="40"/>
        <end position="49"/>
    </location>
</feature>
<dbReference type="Proteomes" id="UP000191554">
    <property type="component" value="Unassembled WGS sequence"/>
</dbReference>
<accession>A0A1V4SJ67</accession>
<evidence type="ECO:0000259" key="4">
    <source>
        <dbReference type="SMART" id="SM00062"/>
    </source>
</evidence>
<feature type="compositionally biased region" description="Low complexity" evidence="2">
    <location>
        <begin position="27"/>
        <end position="36"/>
    </location>
</feature>
<comment type="similarity">
    <text evidence="1">Belongs to the bacterial solute-binding protein SsuA/TauA family.</text>
</comment>
<gene>
    <name evidence="5" type="primary">ssuA_7</name>
    <name evidence="5" type="ORF">CLHUN_28350</name>
</gene>
<evidence type="ECO:0000256" key="3">
    <source>
        <dbReference type="SAM" id="SignalP"/>
    </source>
</evidence>
<dbReference type="OrthoDB" id="286202at2"/>
<dbReference type="EMBL" id="MZGX01000019">
    <property type="protein sequence ID" value="OPX43287.1"/>
    <property type="molecule type" value="Genomic_DNA"/>
</dbReference>
<dbReference type="InterPro" id="IPR001638">
    <property type="entry name" value="Solute-binding_3/MltF_N"/>
</dbReference>
<protein>
    <submittedName>
        <fullName evidence="5">Putative aliphatic sulfonates-binding protein</fullName>
    </submittedName>
</protein>
<sequence>MKKMKSILAIMLVSIILLAGCGTGSESSSGSSSAGGNTKPAGSSVSDTSQKGEVHTLKYGFVDQGSGVATGLVGIAKDQGYFEEELAKVNAKIEIIPFTGAGPAINAALASKSLDAGAIGDVPALVAKASGIDTVMVAGGLADAPTYVVAQPGKGYKSLKDLKGKKVATQIGAYMQRVLYLMLENNGLKIDDIQFVNMTAKDAVNALAAKTVDAIVVSAAQSQTLASKGLGELLDSTEGHREWLNSTATVFNASYTKENPEVVKAFIKGLLRAREYAQKNPGDLRALQIKAGTPENVIDLVYPDLKNYSTLVEADKDVIGNLKSVAQFLKDNKLADSVVDIDAWYNPSFYNDALKESDSK</sequence>
<dbReference type="PANTHER" id="PTHR30024">
    <property type="entry name" value="ALIPHATIC SULFONATES-BINDING PROTEIN-RELATED"/>
    <property type="match status" value="1"/>
</dbReference>
<feature type="region of interest" description="Disordered" evidence="2">
    <location>
        <begin position="27"/>
        <end position="50"/>
    </location>
</feature>
<dbReference type="InterPro" id="IPR015168">
    <property type="entry name" value="SsuA/THI5"/>
</dbReference>
<name>A0A1V4SJ67_RUMHU</name>
<keyword evidence="6" id="KW-1185">Reference proteome</keyword>
<dbReference type="Gene3D" id="3.40.190.10">
    <property type="entry name" value="Periplasmic binding protein-like II"/>
    <property type="match status" value="2"/>
</dbReference>